<dbReference type="Gene3D" id="6.10.340.10">
    <property type="match status" value="1"/>
</dbReference>
<dbReference type="PROSITE" id="PS50885">
    <property type="entry name" value="HAMP"/>
    <property type="match status" value="1"/>
</dbReference>
<dbReference type="SUPFAM" id="SSF47384">
    <property type="entry name" value="Homodimeric domain of signal transducing histidine kinase"/>
    <property type="match status" value="1"/>
</dbReference>
<keyword evidence="16" id="KW-1185">Reference proteome</keyword>
<evidence type="ECO:0000259" key="14">
    <source>
        <dbReference type="PROSITE" id="PS50885"/>
    </source>
</evidence>
<reference evidence="15 16" key="1">
    <citation type="submission" date="2018-07" db="EMBL/GenBank/DDBJ databases">
        <title>Genomic Encyclopedia of Type Strains, Phase III (KMG-III): the genomes of soil and plant-associated and newly described type strains.</title>
        <authorList>
            <person name="Whitman W."/>
        </authorList>
    </citation>
    <scope>NUCLEOTIDE SEQUENCE [LARGE SCALE GENOMIC DNA]</scope>
    <source>
        <strain evidence="15 16">CECT 7506</strain>
    </source>
</reference>
<evidence type="ECO:0000256" key="8">
    <source>
        <dbReference type="ARBA" id="ARBA00022692"/>
    </source>
</evidence>
<dbReference type="SMART" id="SM00304">
    <property type="entry name" value="HAMP"/>
    <property type="match status" value="1"/>
</dbReference>
<dbReference type="SUPFAM" id="SSF158472">
    <property type="entry name" value="HAMP domain-like"/>
    <property type="match status" value="1"/>
</dbReference>
<evidence type="ECO:0000256" key="2">
    <source>
        <dbReference type="ARBA" id="ARBA00004141"/>
    </source>
</evidence>
<feature type="transmembrane region" description="Helical" evidence="13">
    <location>
        <begin position="159"/>
        <end position="182"/>
    </location>
</feature>
<evidence type="ECO:0000313" key="16">
    <source>
        <dbReference type="Proteomes" id="UP000252415"/>
    </source>
</evidence>
<dbReference type="Pfam" id="PF00512">
    <property type="entry name" value="HisKA"/>
    <property type="match status" value="1"/>
</dbReference>
<keyword evidence="7" id="KW-0808">Transferase</keyword>
<dbReference type="SMART" id="SM00388">
    <property type="entry name" value="HisKA"/>
    <property type="match status" value="1"/>
</dbReference>
<keyword evidence="5" id="KW-1003">Cell membrane</keyword>
<dbReference type="RefSeq" id="WP_114378076.1">
    <property type="nucleotide sequence ID" value="NZ_QPJD01000001.1"/>
</dbReference>
<evidence type="ECO:0000256" key="10">
    <source>
        <dbReference type="ARBA" id="ARBA00022989"/>
    </source>
</evidence>
<dbReference type="Gene3D" id="1.10.287.130">
    <property type="match status" value="1"/>
</dbReference>
<dbReference type="CDD" id="cd00082">
    <property type="entry name" value="HisKA"/>
    <property type="match status" value="1"/>
</dbReference>
<accession>A0A368W751</accession>
<evidence type="ECO:0000256" key="13">
    <source>
        <dbReference type="SAM" id="Phobius"/>
    </source>
</evidence>
<evidence type="ECO:0000256" key="7">
    <source>
        <dbReference type="ARBA" id="ARBA00022679"/>
    </source>
</evidence>
<dbReference type="GO" id="GO:0000155">
    <property type="term" value="F:phosphorelay sensor kinase activity"/>
    <property type="evidence" value="ECO:0007669"/>
    <property type="project" value="InterPro"/>
</dbReference>
<comment type="subcellular location">
    <subcellularLocation>
        <location evidence="3">Cell membrane</location>
    </subcellularLocation>
    <subcellularLocation>
        <location evidence="2">Membrane</location>
        <topology evidence="2">Multi-pass membrane protein</topology>
    </subcellularLocation>
</comment>
<proteinExistence type="predicted"/>
<keyword evidence="10 13" id="KW-1133">Transmembrane helix</keyword>
<comment type="caution">
    <text evidence="15">The sequence shown here is derived from an EMBL/GenBank/DDBJ whole genome shotgun (WGS) entry which is preliminary data.</text>
</comment>
<organism evidence="15 16">
    <name type="scientific">Paenibacillus prosopidis</name>
    <dbReference type="NCBI Taxonomy" id="630520"/>
    <lineage>
        <taxon>Bacteria</taxon>
        <taxon>Bacillati</taxon>
        <taxon>Bacillota</taxon>
        <taxon>Bacilli</taxon>
        <taxon>Bacillales</taxon>
        <taxon>Paenibacillaceae</taxon>
        <taxon>Paenibacillus</taxon>
    </lineage>
</organism>
<keyword evidence="12 13" id="KW-0472">Membrane</keyword>
<dbReference type="InterPro" id="IPR003661">
    <property type="entry name" value="HisK_dim/P_dom"/>
</dbReference>
<evidence type="ECO:0000256" key="6">
    <source>
        <dbReference type="ARBA" id="ARBA00022553"/>
    </source>
</evidence>
<dbReference type="FunFam" id="1.10.287.130:FF:000001">
    <property type="entry name" value="Two-component sensor histidine kinase"/>
    <property type="match status" value="1"/>
</dbReference>
<feature type="transmembrane region" description="Helical" evidence="13">
    <location>
        <begin position="5"/>
        <end position="27"/>
    </location>
</feature>
<gene>
    <name evidence="15" type="ORF">DFP97_101163</name>
</gene>
<evidence type="ECO:0000256" key="12">
    <source>
        <dbReference type="ARBA" id="ARBA00023136"/>
    </source>
</evidence>
<evidence type="ECO:0000313" key="15">
    <source>
        <dbReference type="EMBL" id="RCW51820.1"/>
    </source>
</evidence>
<evidence type="ECO:0000256" key="4">
    <source>
        <dbReference type="ARBA" id="ARBA00012438"/>
    </source>
</evidence>
<feature type="domain" description="HAMP" evidence="14">
    <location>
        <begin position="183"/>
        <end position="235"/>
    </location>
</feature>
<dbReference type="InterPro" id="IPR050398">
    <property type="entry name" value="HssS/ArlS-like"/>
</dbReference>
<dbReference type="Pfam" id="PF00672">
    <property type="entry name" value="HAMP"/>
    <property type="match status" value="1"/>
</dbReference>
<evidence type="ECO:0000256" key="11">
    <source>
        <dbReference type="ARBA" id="ARBA00023012"/>
    </source>
</evidence>
<evidence type="ECO:0000256" key="5">
    <source>
        <dbReference type="ARBA" id="ARBA00022475"/>
    </source>
</evidence>
<dbReference type="InterPro" id="IPR036097">
    <property type="entry name" value="HisK_dim/P_sf"/>
</dbReference>
<protein>
    <recommendedName>
        <fullName evidence="4">histidine kinase</fullName>
        <ecNumber evidence="4">2.7.13.3</ecNumber>
    </recommendedName>
</protein>
<evidence type="ECO:0000256" key="9">
    <source>
        <dbReference type="ARBA" id="ARBA00022777"/>
    </source>
</evidence>
<name>A0A368W751_9BACL</name>
<dbReference type="Proteomes" id="UP000252415">
    <property type="component" value="Unassembled WGS sequence"/>
</dbReference>
<dbReference type="EMBL" id="QPJD01000001">
    <property type="protein sequence ID" value="RCW51820.1"/>
    <property type="molecule type" value="Genomic_DNA"/>
</dbReference>
<dbReference type="PANTHER" id="PTHR45528:SF11">
    <property type="entry name" value="HISTIDINE KINASE"/>
    <property type="match status" value="1"/>
</dbReference>
<comment type="catalytic activity">
    <reaction evidence="1">
        <text>ATP + protein L-histidine = ADP + protein N-phospho-L-histidine.</text>
        <dbReference type="EC" id="2.7.13.3"/>
    </reaction>
</comment>
<dbReference type="InterPro" id="IPR003660">
    <property type="entry name" value="HAMP_dom"/>
</dbReference>
<dbReference type="AlphaFoldDB" id="A0A368W751"/>
<keyword evidence="11" id="KW-0902">Two-component regulatory system</keyword>
<evidence type="ECO:0000256" key="1">
    <source>
        <dbReference type="ARBA" id="ARBA00000085"/>
    </source>
</evidence>
<keyword evidence="6" id="KW-0597">Phosphoprotein</keyword>
<dbReference type="PANTHER" id="PTHR45528">
    <property type="entry name" value="SENSOR HISTIDINE KINASE CPXA"/>
    <property type="match status" value="1"/>
</dbReference>
<evidence type="ECO:0000256" key="3">
    <source>
        <dbReference type="ARBA" id="ARBA00004236"/>
    </source>
</evidence>
<dbReference type="EC" id="2.7.13.3" evidence="4"/>
<dbReference type="GO" id="GO:0005886">
    <property type="term" value="C:plasma membrane"/>
    <property type="evidence" value="ECO:0007669"/>
    <property type="project" value="UniProtKB-SubCell"/>
</dbReference>
<dbReference type="CDD" id="cd06225">
    <property type="entry name" value="HAMP"/>
    <property type="match status" value="1"/>
</dbReference>
<keyword evidence="8 13" id="KW-0812">Transmembrane</keyword>
<dbReference type="OrthoDB" id="9813151at2"/>
<sequence length="335" mass="38054">MIRSLYVRITATFLIIVLISIGVAFLFTNQLFKRDARGQLPDQLHKSIDRIEQMYAVSEPTSMKQFLEEMSSLQGLSIIAVNSSNRLVEVGERSGTMVESLTYEQLTRVFRGGRVRLDLLDQEEGEPASPPAVGRLVKFGNENWVLFVQPNRFPQNSNFIWTAVTLLVNLLVVGCILILVAARYLVRPLKMMTDAATRMTEGDFTVRLPVRCGDELGEQAESMNRMALGLSRLEMIRQDFVSNVSHEIQSPLTSIGGFAEALRSEEVTNAERDRYVSIIKQESTRLSRLSENLLNLASLDSQQHPFHPKLYRLDRQLRDVVLSCEPHWLTKRQTV</sequence>
<keyword evidence="9" id="KW-0418">Kinase</keyword>